<dbReference type="Proteomes" id="UP001221757">
    <property type="component" value="Unassembled WGS sequence"/>
</dbReference>
<comment type="caution">
    <text evidence="2">The sequence shown here is derived from an EMBL/GenBank/DDBJ whole genome shotgun (WGS) entry which is preliminary data.</text>
</comment>
<protein>
    <submittedName>
        <fullName evidence="2">Uncharacterized protein</fullName>
    </submittedName>
</protein>
<proteinExistence type="predicted"/>
<feature type="region of interest" description="Disordered" evidence="1">
    <location>
        <begin position="313"/>
        <end position="343"/>
    </location>
</feature>
<dbReference type="AlphaFoldDB" id="A0AAD7DDT7"/>
<gene>
    <name evidence="2" type="ORF">B0H17DRAFT_1135419</name>
</gene>
<reference evidence="2" key="1">
    <citation type="submission" date="2023-03" db="EMBL/GenBank/DDBJ databases">
        <title>Massive genome expansion in bonnet fungi (Mycena s.s.) driven by repeated elements and novel gene families across ecological guilds.</title>
        <authorList>
            <consortium name="Lawrence Berkeley National Laboratory"/>
            <person name="Harder C.B."/>
            <person name="Miyauchi S."/>
            <person name="Viragh M."/>
            <person name="Kuo A."/>
            <person name="Thoen E."/>
            <person name="Andreopoulos B."/>
            <person name="Lu D."/>
            <person name="Skrede I."/>
            <person name="Drula E."/>
            <person name="Henrissat B."/>
            <person name="Morin E."/>
            <person name="Kohler A."/>
            <person name="Barry K."/>
            <person name="LaButti K."/>
            <person name="Morin E."/>
            <person name="Salamov A."/>
            <person name="Lipzen A."/>
            <person name="Mereny Z."/>
            <person name="Hegedus B."/>
            <person name="Baldrian P."/>
            <person name="Stursova M."/>
            <person name="Weitz H."/>
            <person name="Taylor A."/>
            <person name="Grigoriev I.V."/>
            <person name="Nagy L.G."/>
            <person name="Martin F."/>
            <person name="Kauserud H."/>
        </authorList>
    </citation>
    <scope>NUCLEOTIDE SEQUENCE</scope>
    <source>
        <strain evidence="2">CBHHK067</strain>
    </source>
</reference>
<keyword evidence="3" id="KW-1185">Reference proteome</keyword>
<accession>A0AAD7DDT7</accession>
<evidence type="ECO:0000313" key="2">
    <source>
        <dbReference type="EMBL" id="KAJ7688876.1"/>
    </source>
</evidence>
<dbReference type="EMBL" id="JARKIE010000076">
    <property type="protein sequence ID" value="KAJ7688876.1"/>
    <property type="molecule type" value="Genomic_DNA"/>
</dbReference>
<organism evidence="2 3">
    <name type="scientific">Mycena rosella</name>
    <name type="common">Pink bonnet</name>
    <name type="synonym">Agaricus rosellus</name>
    <dbReference type="NCBI Taxonomy" id="1033263"/>
    <lineage>
        <taxon>Eukaryota</taxon>
        <taxon>Fungi</taxon>
        <taxon>Dikarya</taxon>
        <taxon>Basidiomycota</taxon>
        <taxon>Agaricomycotina</taxon>
        <taxon>Agaricomycetes</taxon>
        <taxon>Agaricomycetidae</taxon>
        <taxon>Agaricales</taxon>
        <taxon>Marasmiineae</taxon>
        <taxon>Mycenaceae</taxon>
        <taxon>Mycena</taxon>
    </lineage>
</organism>
<evidence type="ECO:0000256" key="1">
    <source>
        <dbReference type="SAM" id="MobiDB-lite"/>
    </source>
</evidence>
<name>A0AAD7DDT7_MYCRO</name>
<sequence length="343" mass="36318">MAKCATMPWGSWQYWSTRLGTDPGQAPTRQTMLRAPQPTIRSCASASVTPGLCRMAHEGFGVKGAALPDRVARFGEENGCGRETSGVGGINDRREHFQRRQLPCGAEKLVAIPQGGPGVLRRQQTLDGDAFGGRADVAQKRANNLIRVLPGAVVCRVELEGRAYVRVVVLRLNEAPGSRECHAQLIADLDTERDPIAALKTQPLLVGPDQRSPNDWTRRLPCPGSPRGARSGAVVDEAAAGERYGAAPPGVEVEAAACADSKTWSPEAEWGITRPSGEEPRVADTVPHTAFAGERTWGPRSVADNCELVPAEHPSGAGAWVSRTGGTEAGSPHIPGLGEAPPT</sequence>
<feature type="region of interest" description="Disordered" evidence="1">
    <location>
        <begin position="208"/>
        <end position="232"/>
    </location>
</feature>
<evidence type="ECO:0000313" key="3">
    <source>
        <dbReference type="Proteomes" id="UP001221757"/>
    </source>
</evidence>